<dbReference type="EMBL" id="MK072144">
    <property type="protein sequence ID" value="AYV79417.1"/>
    <property type="molecule type" value="Genomic_DNA"/>
</dbReference>
<gene>
    <name evidence="1" type="ORF">Faunusvirus13_10</name>
</gene>
<proteinExistence type="predicted"/>
<sequence>MSSINAHRDEFMRLLNMGDENKCIEYINEYDDFYDTTYRTRYYGSVEEQNMLMHACDHRLSRVAKALIDKKCNLTYQDKSGYTALMTASTNNLCDVVTYIIDKLPDTTTRCLTYGHQYSEMMSLCCYSENNNNDANVIKMIDRGYDIYYMTYHNQTLFRTAIEYKLENIVTKLIDKDDDFISQFKQYYDIQWWTEDGFYYNIAKYCTNKRDGVKREIIATMNDASPANMLYQSFHTTYAVQLVDIICDFILLPI</sequence>
<dbReference type="InterPro" id="IPR002110">
    <property type="entry name" value="Ankyrin_rpt"/>
</dbReference>
<dbReference type="SUPFAM" id="SSF48403">
    <property type="entry name" value="Ankyrin repeat"/>
    <property type="match status" value="1"/>
</dbReference>
<accession>A0A3G4ZWY7</accession>
<organism evidence="1">
    <name type="scientific">Faunusvirus sp</name>
    <dbReference type="NCBI Taxonomy" id="2487766"/>
    <lineage>
        <taxon>Viruses</taxon>
        <taxon>Varidnaviria</taxon>
        <taxon>Bamfordvirae</taxon>
        <taxon>Nucleocytoviricota</taxon>
        <taxon>Megaviricetes</taxon>
        <taxon>Imitervirales</taxon>
        <taxon>Mimiviridae</taxon>
    </lineage>
</organism>
<name>A0A3G4ZWY7_9VIRU</name>
<protein>
    <submittedName>
        <fullName evidence="1">Uncharacterized protein</fullName>
    </submittedName>
</protein>
<reference evidence="1" key="1">
    <citation type="submission" date="2018-10" db="EMBL/GenBank/DDBJ databases">
        <title>Hidden diversity of soil giant viruses.</title>
        <authorList>
            <person name="Schulz F."/>
            <person name="Alteio L."/>
            <person name="Goudeau D."/>
            <person name="Ryan E.M."/>
            <person name="Malmstrom R.R."/>
            <person name="Blanchard J."/>
            <person name="Woyke T."/>
        </authorList>
    </citation>
    <scope>NUCLEOTIDE SEQUENCE</scope>
    <source>
        <strain evidence="1">FNV1</strain>
    </source>
</reference>
<evidence type="ECO:0000313" key="1">
    <source>
        <dbReference type="EMBL" id="AYV79417.1"/>
    </source>
</evidence>
<dbReference type="InterPro" id="IPR036770">
    <property type="entry name" value="Ankyrin_rpt-contain_sf"/>
</dbReference>
<dbReference type="SMART" id="SM00248">
    <property type="entry name" value="ANK"/>
    <property type="match status" value="4"/>
</dbReference>
<dbReference type="Pfam" id="PF12796">
    <property type="entry name" value="Ank_2"/>
    <property type="match status" value="1"/>
</dbReference>
<dbReference type="Gene3D" id="1.25.40.20">
    <property type="entry name" value="Ankyrin repeat-containing domain"/>
    <property type="match status" value="1"/>
</dbReference>